<evidence type="ECO:0000256" key="2">
    <source>
        <dbReference type="ARBA" id="ARBA00022729"/>
    </source>
</evidence>
<feature type="transmembrane region" description="Helical" evidence="6">
    <location>
        <begin position="12"/>
        <end position="30"/>
    </location>
</feature>
<keyword evidence="5" id="KW-0449">Lipoprotein</keyword>
<evidence type="ECO:0000256" key="6">
    <source>
        <dbReference type="SAM" id="Phobius"/>
    </source>
</evidence>
<keyword evidence="4" id="KW-0564">Palmitate</keyword>
<keyword evidence="3 6" id="KW-0472">Membrane</keyword>
<evidence type="ECO:0000256" key="1">
    <source>
        <dbReference type="ARBA" id="ARBA00022475"/>
    </source>
</evidence>
<dbReference type="Pfam" id="PF01547">
    <property type="entry name" value="SBP_bac_1"/>
    <property type="match status" value="1"/>
</dbReference>
<dbReference type="Proteomes" id="UP000295188">
    <property type="component" value="Unassembled WGS sequence"/>
</dbReference>
<dbReference type="OrthoDB" id="383937at2"/>
<evidence type="ECO:0000256" key="4">
    <source>
        <dbReference type="ARBA" id="ARBA00023139"/>
    </source>
</evidence>
<keyword evidence="6" id="KW-1133">Transmembrane helix</keyword>
<gene>
    <name evidence="7" type="ORF">EDC37_11140</name>
</gene>
<dbReference type="InterPro" id="IPR006059">
    <property type="entry name" value="SBP"/>
</dbReference>
<dbReference type="Gene3D" id="3.40.190.10">
    <property type="entry name" value="Periplasmic binding protein-like II"/>
    <property type="match status" value="1"/>
</dbReference>
<evidence type="ECO:0000256" key="3">
    <source>
        <dbReference type="ARBA" id="ARBA00023136"/>
    </source>
</evidence>
<evidence type="ECO:0000256" key="5">
    <source>
        <dbReference type="ARBA" id="ARBA00023288"/>
    </source>
</evidence>
<accession>A0A4R3K5W7</accession>
<dbReference type="RefSeq" id="WP_132550210.1">
    <property type="nucleotide sequence ID" value="NZ_SMAA01000011.1"/>
</dbReference>
<organism evidence="7 8">
    <name type="scientific">Pectinatus cerevisiiphilus</name>
    <dbReference type="NCBI Taxonomy" id="86956"/>
    <lineage>
        <taxon>Bacteria</taxon>
        <taxon>Bacillati</taxon>
        <taxon>Bacillota</taxon>
        <taxon>Negativicutes</taxon>
        <taxon>Selenomonadales</taxon>
        <taxon>Selenomonadaceae</taxon>
        <taxon>Pectinatus</taxon>
    </lineage>
</organism>
<dbReference type="PANTHER" id="PTHR43649">
    <property type="entry name" value="ARABINOSE-BINDING PROTEIN-RELATED"/>
    <property type="match status" value="1"/>
</dbReference>
<keyword evidence="2" id="KW-0732">Signal</keyword>
<comment type="caution">
    <text evidence="7">The sequence shown here is derived from an EMBL/GenBank/DDBJ whole genome shotgun (WGS) entry which is preliminary data.</text>
</comment>
<dbReference type="SUPFAM" id="SSF53850">
    <property type="entry name" value="Periplasmic binding protein-like II"/>
    <property type="match status" value="1"/>
</dbReference>
<dbReference type="AlphaFoldDB" id="A0A4R3K5W7"/>
<protein>
    <submittedName>
        <fullName evidence="7">Carbohydrate ABC transporter substrate-binding protein (CUT1 family)</fullName>
    </submittedName>
</protein>
<dbReference type="EMBL" id="SMAA01000011">
    <property type="protein sequence ID" value="TCS78183.1"/>
    <property type="molecule type" value="Genomic_DNA"/>
</dbReference>
<dbReference type="InterPro" id="IPR050490">
    <property type="entry name" value="Bact_solute-bd_prot1"/>
</dbReference>
<keyword evidence="6" id="KW-0812">Transmembrane</keyword>
<proteinExistence type="predicted"/>
<name>A0A4R3K5W7_9FIRM</name>
<evidence type="ECO:0000313" key="8">
    <source>
        <dbReference type="Proteomes" id="UP000295188"/>
    </source>
</evidence>
<keyword evidence="1" id="KW-1003">Cell membrane</keyword>
<keyword evidence="8" id="KW-1185">Reference proteome</keyword>
<reference evidence="7 8" key="1">
    <citation type="submission" date="2019-03" db="EMBL/GenBank/DDBJ databases">
        <title>Genomic Encyclopedia of Type Strains, Phase IV (KMG-IV): sequencing the most valuable type-strain genomes for metagenomic binning, comparative biology and taxonomic classification.</title>
        <authorList>
            <person name="Goeker M."/>
        </authorList>
    </citation>
    <scope>NUCLEOTIDE SEQUENCE [LARGE SCALE GENOMIC DNA]</scope>
    <source>
        <strain evidence="7 8">DSM 20467</strain>
    </source>
</reference>
<dbReference type="PANTHER" id="PTHR43649:SF33">
    <property type="entry name" value="POLYGALACTURONAN_RHAMNOGALACTURONAN-BINDING PROTEIN YTCQ"/>
    <property type="match status" value="1"/>
</dbReference>
<evidence type="ECO:0000313" key="7">
    <source>
        <dbReference type="EMBL" id="TCS78183.1"/>
    </source>
</evidence>
<sequence length="442" mass="50662">MVFNIQRHNLKWLLFIITICIISAVFFYNIHTPKPEETTIRLGLFAGSNWNVPSGESYAVIDTAIKNFENSHPGVKITYVSGIRKQDYAEWLAERILNGDEPDLFMVLADDFNLYSSMGILQNLDSMAENDSSFDTSAYYQAALDYGKYRRKQYALPFESMPTLMFVNKTLLAKENIPIPKDNWTWQDFLDICRRVTKDTDGDGTPDQFGYYDYTWQQAAASNGLQLFRNDGKFSYFADNKMNDTLKFMIELKKTNLGYTVTAKDFDMGKVAFRPFTFAEYRTYKPYPWRIKKYSSFEWDCIEMPSGPSGRNTSELDTLLIGMSSRSKHKRITWEFLKELCYSSETQKLLPSLSQGVPVIKAAVESNEAKQALLQDAPGEEKMNLSIISDVMQTAVSPPKFKKYSLAMLMADSEIKKIIDGTLPFNNALNKVQKQINDLLQN</sequence>